<dbReference type="EMBL" id="JAUHHV010000002">
    <property type="protein sequence ID" value="KAK1432095.1"/>
    <property type="molecule type" value="Genomic_DNA"/>
</dbReference>
<dbReference type="Proteomes" id="UP001229421">
    <property type="component" value="Unassembled WGS sequence"/>
</dbReference>
<evidence type="ECO:0000313" key="2">
    <source>
        <dbReference type="Proteomes" id="UP001229421"/>
    </source>
</evidence>
<reference evidence="1" key="1">
    <citation type="journal article" date="2023" name="bioRxiv">
        <title>Improved chromosome-level genome assembly for marigold (Tagetes erecta).</title>
        <authorList>
            <person name="Jiang F."/>
            <person name="Yuan L."/>
            <person name="Wang S."/>
            <person name="Wang H."/>
            <person name="Xu D."/>
            <person name="Wang A."/>
            <person name="Fan W."/>
        </authorList>
    </citation>
    <scope>NUCLEOTIDE SEQUENCE</scope>
    <source>
        <strain evidence="1">WSJ</strain>
        <tissue evidence="1">Leaf</tissue>
    </source>
</reference>
<evidence type="ECO:0000313" key="1">
    <source>
        <dbReference type="EMBL" id="KAK1432095.1"/>
    </source>
</evidence>
<dbReference type="AlphaFoldDB" id="A0AAD8KYI4"/>
<organism evidence="1 2">
    <name type="scientific">Tagetes erecta</name>
    <name type="common">African marigold</name>
    <dbReference type="NCBI Taxonomy" id="13708"/>
    <lineage>
        <taxon>Eukaryota</taxon>
        <taxon>Viridiplantae</taxon>
        <taxon>Streptophyta</taxon>
        <taxon>Embryophyta</taxon>
        <taxon>Tracheophyta</taxon>
        <taxon>Spermatophyta</taxon>
        <taxon>Magnoliopsida</taxon>
        <taxon>eudicotyledons</taxon>
        <taxon>Gunneridae</taxon>
        <taxon>Pentapetalae</taxon>
        <taxon>asterids</taxon>
        <taxon>campanulids</taxon>
        <taxon>Asterales</taxon>
        <taxon>Asteraceae</taxon>
        <taxon>Asteroideae</taxon>
        <taxon>Heliantheae alliance</taxon>
        <taxon>Tageteae</taxon>
        <taxon>Tagetes</taxon>
    </lineage>
</organism>
<sequence length="158" mass="18086">MFYSVSSFRIPSPSPRTDTLLSVARINLTPEGVKRNFLQLRELLNDYAREERLKGVRVRLDYENEQAVTPSLLCLHPSELVRLTSWKKEKLDYWASYVMSPYGYPWQPGYTLPYQTGQPTSVSVVISNKPSMEEIVVPYQTSQASKVLEIISNEPLIG</sequence>
<keyword evidence="2" id="KW-1185">Reference proteome</keyword>
<protein>
    <submittedName>
        <fullName evidence="1">Uncharacterized protein</fullName>
    </submittedName>
</protein>
<accession>A0AAD8KYI4</accession>
<comment type="caution">
    <text evidence="1">The sequence shown here is derived from an EMBL/GenBank/DDBJ whole genome shotgun (WGS) entry which is preliminary data.</text>
</comment>
<name>A0AAD8KYI4_TARER</name>
<proteinExistence type="predicted"/>
<gene>
    <name evidence="1" type="ORF">QVD17_08986</name>
</gene>